<protein>
    <recommendedName>
        <fullName evidence="3">HTH merR-type domain-containing protein</fullName>
    </recommendedName>
</protein>
<evidence type="ECO:0000313" key="1">
    <source>
        <dbReference type="EMBL" id="SPF81927.1"/>
    </source>
</evidence>
<evidence type="ECO:0008006" key="3">
    <source>
        <dbReference type="Google" id="ProtNLM"/>
    </source>
</evidence>
<dbReference type="AlphaFoldDB" id="A0A2R8B116"/>
<organism evidence="1 2">
    <name type="scientific">Pseudoprimorskyibacter insulae</name>
    <dbReference type="NCBI Taxonomy" id="1695997"/>
    <lineage>
        <taxon>Bacteria</taxon>
        <taxon>Pseudomonadati</taxon>
        <taxon>Pseudomonadota</taxon>
        <taxon>Alphaproteobacteria</taxon>
        <taxon>Rhodobacterales</taxon>
        <taxon>Paracoccaceae</taxon>
        <taxon>Pseudoprimorskyibacter</taxon>
    </lineage>
</organism>
<dbReference type="EMBL" id="OMOJ01000016">
    <property type="protein sequence ID" value="SPF81927.1"/>
    <property type="molecule type" value="Genomic_DNA"/>
</dbReference>
<reference evidence="2" key="1">
    <citation type="submission" date="2018-03" db="EMBL/GenBank/DDBJ databases">
        <authorList>
            <person name="Rodrigo-Torres L."/>
            <person name="Arahal R. D."/>
            <person name="Lucena T."/>
        </authorList>
    </citation>
    <scope>NUCLEOTIDE SEQUENCE [LARGE SCALE GENOMIC DNA]</scope>
    <source>
        <strain evidence="2">CECT 8871</strain>
    </source>
</reference>
<evidence type="ECO:0000313" key="2">
    <source>
        <dbReference type="Proteomes" id="UP000244904"/>
    </source>
</evidence>
<dbReference type="Proteomes" id="UP000244904">
    <property type="component" value="Unassembled WGS sequence"/>
</dbReference>
<sequence length="168" mass="18906">MKLQRFYGPKMKSKEFKMGVADKVIGLNQATLRAWRRKGYLTELGLAPDGTTAYLSVVDICVLQVANELIHIFRIETKNAIKVASSMSDIIQFLIPKVQMASSPHENGIAILRPSRVIDEVYSVDFVEKSSDLSMYFALQTSSNAICYDIGQTCFEVMKRFATLEVRV</sequence>
<dbReference type="RefSeq" id="WP_108887698.1">
    <property type="nucleotide sequence ID" value="NZ_OMOJ01000016.1"/>
</dbReference>
<gene>
    <name evidence="1" type="ORF">PRI8871_03754</name>
</gene>
<keyword evidence="2" id="KW-1185">Reference proteome</keyword>
<accession>A0A2R8B116</accession>
<proteinExistence type="predicted"/>
<name>A0A2R8B116_9RHOB</name>